<feature type="transmembrane region" description="Helical" evidence="2">
    <location>
        <begin position="376"/>
        <end position="397"/>
    </location>
</feature>
<dbReference type="EMBL" id="JYJG01000207">
    <property type="protein sequence ID" value="KJK45555.1"/>
    <property type="molecule type" value="Genomic_DNA"/>
</dbReference>
<dbReference type="STRING" id="68170.GCA_000974445_01162"/>
<dbReference type="CDD" id="cd00267">
    <property type="entry name" value="ABC_ATPase"/>
    <property type="match status" value="1"/>
</dbReference>
<dbReference type="eggNOG" id="COG1196">
    <property type="taxonomic scope" value="Bacteria"/>
</dbReference>
<keyword evidence="5" id="KW-1185">Reference proteome</keyword>
<accession>A0A0F0GQI1</accession>
<evidence type="ECO:0000313" key="5">
    <source>
        <dbReference type="Proteomes" id="UP000033393"/>
    </source>
</evidence>
<dbReference type="Pfam" id="PF13514">
    <property type="entry name" value="AAA_27"/>
    <property type="match status" value="1"/>
</dbReference>
<dbReference type="RefSeq" id="WP_045314214.1">
    <property type="nucleotide sequence ID" value="NZ_JYJG01000207.1"/>
</dbReference>
<evidence type="ECO:0000259" key="3">
    <source>
        <dbReference type="Pfam" id="PF13514"/>
    </source>
</evidence>
<keyword evidence="2" id="KW-0812">Transmembrane</keyword>
<reference evidence="4 5" key="1">
    <citation type="submission" date="2015-02" db="EMBL/GenBank/DDBJ databases">
        <authorList>
            <person name="Ju K.-S."/>
            <person name="Doroghazi J.R."/>
            <person name="Metcalf W."/>
        </authorList>
    </citation>
    <scope>NUCLEOTIDE SEQUENCE [LARGE SCALE GENOMIC DNA]</scope>
    <source>
        <strain evidence="4 5">NRRL B-16140</strain>
    </source>
</reference>
<evidence type="ECO:0000256" key="2">
    <source>
        <dbReference type="SAM" id="Phobius"/>
    </source>
</evidence>
<feature type="transmembrane region" description="Helical" evidence="2">
    <location>
        <begin position="403"/>
        <end position="421"/>
    </location>
</feature>
<comment type="caution">
    <text evidence="4">The sequence shown here is derived from an EMBL/GenBank/DDBJ whole genome shotgun (WGS) entry which is preliminary data.</text>
</comment>
<feature type="domain" description="YhaN AAA" evidence="3">
    <location>
        <begin position="1"/>
        <end position="177"/>
    </location>
</feature>
<dbReference type="PATRIC" id="fig|68170.10.peg.6412"/>
<dbReference type="OrthoDB" id="3177877at2"/>
<evidence type="ECO:0000313" key="4">
    <source>
        <dbReference type="EMBL" id="KJK45555.1"/>
    </source>
</evidence>
<dbReference type="InterPro" id="IPR027417">
    <property type="entry name" value="P-loop_NTPase"/>
</dbReference>
<name>A0A0F0GQI1_LENAE</name>
<keyword evidence="2" id="KW-0472">Membrane</keyword>
<dbReference type="InterPro" id="IPR038734">
    <property type="entry name" value="YhaN_AAA"/>
</dbReference>
<dbReference type="Proteomes" id="UP000033393">
    <property type="component" value="Unassembled WGS sequence"/>
</dbReference>
<dbReference type="SUPFAM" id="SSF52540">
    <property type="entry name" value="P-loop containing nucleoside triphosphate hydrolases"/>
    <property type="match status" value="1"/>
</dbReference>
<sequence>MKIESVTAHAFGPLHGRTLPLAPGLTVVSGVNESAKSSWHAAIRAALCGEPSSRHRPWHGESWRVAATVSLESGEVVFVDRDLNDDAAPDVARRVGLDRMSFAATACVDQAQLLSVLDAADGLQTHLRRAAATAGTDGTVEQALQRLTAPVDALRDARNRLREAETDLSVARRDHERYLELSTQARSAAAARARLAVQSHAASLEALTSRASRLAELQERFGDKPPSGMAAQEELTQKVNRALAAWRAAPTPRVLTGPSASTLEGELEALPEFPVGETALDEELRVVASAYETASAVAAAHNERRPMPVTSAEPSVLRGLATRLDPVSGSRLTTASIEVDTARQFQDEAAANAARVQVEADVAAARVQEIAMPNPFLRNTLLALSCLTSLVGVLLFLVGQQMAAIGVLVAALIAGVGGALARGNAPQREAAVSFAAERAAAAHQARSLLFVADRKLAEAEGQRAVALEAVRVHDEAVAGCSALGVPSDRETLWRLANRPAWEASHLDLVCDVARTEKAVRVELAARGKVDNMMSVPDLLIDYETDCKVRARQALMAAQRPLLAQALEDRRLAEATVAEARIAHNRALFLLRNAVTAIGGSGERPEDLLRSIAEWQRGWDRMLRKAEEERNAWAELQSLLADGTLDDLEAQLSAAQTRHAALLEEALRYAACDPVDPSLATSCESLAATLAEVARVLPSVPDAEEAVQTAAAEVAAVMAEVEANDLASRYLTAAREKVHSTIAPALEDTLRSWLPAVTDGRYVDAAVDPLSLAVRVCAASEAWHQASRLSLGTAEQVYLLLRVALAQHLATEACPLLLDDVTVQADDARTRAVLDLLLRLSEDRQIVLFAQESSVVEWAREKLGERDVLHQLTPVTA</sequence>
<proteinExistence type="predicted"/>
<dbReference type="PANTHER" id="PTHR41259:SF1">
    <property type="entry name" value="DOUBLE-STRAND BREAK REPAIR RAD50 ATPASE, PUTATIVE-RELATED"/>
    <property type="match status" value="1"/>
</dbReference>
<gene>
    <name evidence="4" type="ORF">UK23_25750</name>
</gene>
<keyword evidence="1" id="KW-0175">Coiled coil</keyword>
<dbReference type="AlphaFoldDB" id="A0A0F0GQI1"/>
<evidence type="ECO:0000256" key="1">
    <source>
        <dbReference type="SAM" id="Coils"/>
    </source>
</evidence>
<feature type="coiled-coil region" evidence="1">
    <location>
        <begin position="154"/>
        <end position="181"/>
    </location>
</feature>
<dbReference type="Gene3D" id="3.40.50.300">
    <property type="entry name" value="P-loop containing nucleotide triphosphate hydrolases"/>
    <property type="match status" value="2"/>
</dbReference>
<organism evidence="4 5">
    <name type="scientific">Lentzea aerocolonigenes</name>
    <name type="common">Lechevalieria aerocolonigenes</name>
    <name type="synonym">Saccharothrix aerocolonigenes</name>
    <dbReference type="NCBI Taxonomy" id="68170"/>
    <lineage>
        <taxon>Bacteria</taxon>
        <taxon>Bacillati</taxon>
        <taxon>Actinomycetota</taxon>
        <taxon>Actinomycetes</taxon>
        <taxon>Pseudonocardiales</taxon>
        <taxon>Pseudonocardiaceae</taxon>
        <taxon>Lentzea</taxon>
    </lineage>
</organism>
<protein>
    <recommendedName>
        <fullName evidence="3">YhaN AAA domain-containing protein</fullName>
    </recommendedName>
</protein>
<keyword evidence="2" id="KW-1133">Transmembrane helix</keyword>
<dbReference type="PANTHER" id="PTHR41259">
    <property type="entry name" value="DOUBLE-STRAND BREAK REPAIR RAD50 ATPASE, PUTATIVE-RELATED"/>
    <property type="match status" value="1"/>
</dbReference>